<evidence type="ECO:0000256" key="2">
    <source>
        <dbReference type="SAM" id="SignalP"/>
    </source>
</evidence>
<evidence type="ECO:0000313" key="3">
    <source>
        <dbReference type="EnsemblMetazoa" id="ACOM031902-PA.1"/>
    </source>
</evidence>
<keyword evidence="1" id="KW-0175">Coiled coil</keyword>
<feature type="signal peptide" evidence="2">
    <location>
        <begin position="1"/>
        <end position="35"/>
    </location>
</feature>
<evidence type="ECO:0000256" key="1">
    <source>
        <dbReference type="SAM" id="Coils"/>
    </source>
</evidence>
<dbReference type="AlphaFoldDB" id="A0A8W7PHL3"/>
<dbReference type="Proteomes" id="UP000075882">
    <property type="component" value="Unassembled WGS sequence"/>
</dbReference>
<proteinExistence type="predicted"/>
<organism evidence="3">
    <name type="scientific">Anopheles coluzzii</name>
    <name type="common">African malaria mosquito</name>
    <dbReference type="NCBI Taxonomy" id="1518534"/>
    <lineage>
        <taxon>Eukaryota</taxon>
        <taxon>Metazoa</taxon>
        <taxon>Ecdysozoa</taxon>
        <taxon>Arthropoda</taxon>
        <taxon>Hexapoda</taxon>
        <taxon>Insecta</taxon>
        <taxon>Pterygota</taxon>
        <taxon>Neoptera</taxon>
        <taxon>Endopterygota</taxon>
        <taxon>Diptera</taxon>
        <taxon>Nematocera</taxon>
        <taxon>Culicoidea</taxon>
        <taxon>Culicidae</taxon>
        <taxon>Anophelinae</taxon>
        <taxon>Anopheles</taxon>
    </lineage>
</organism>
<protein>
    <submittedName>
        <fullName evidence="3">Uncharacterized protein</fullName>
    </submittedName>
</protein>
<feature type="coiled-coil region" evidence="1">
    <location>
        <begin position="70"/>
        <end position="115"/>
    </location>
</feature>
<sequence length="122" mass="13414">MNSTERSRNDLKFTTTMKAVPVLLLLLVAAVCSLADEQAAAPKSVTIPKAPLTVDFAALAKDSALTKERLEQFRQAVEAFKSKIDATRMNTAHREAIKKEALTRLAERIAQLKQQVPKKPVA</sequence>
<reference evidence="3" key="1">
    <citation type="submission" date="2022-08" db="UniProtKB">
        <authorList>
            <consortium name="EnsemblMetazoa"/>
        </authorList>
    </citation>
    <scope>IDENTIFICATION</scope>
</reference>
<dbReference type="EnsemblMetazoa" id="ACOM031902-RA">
    <property type="protein sequence ID" value="ACOM031902-PA.1"/>
    <property type="gene ID" value="ACOM031902"/>
</dbReference>
<feature type="chain" id="PRO_5036462544" evidence="2">
    <location>
        <begin position="36"/>
        <end position="122"/>
    </location>
</feature>
<keyword evidence="2" id="KW-0732">Signal</keyword>
<name>A0A8W7PHL3_ANOCL</name>
<accession>A0A8W7PHL3</accession>